<feature type="non-terminal residue" evidence="1">
    <location>
        <position position="1"/>
    </location>
</feature>
<gene>
    <name evidence="1" type="primary">POL5</name>
</gene>
<organism evidence="1">
    <name type="scientific">Anoplophora glabripennis</name>
    <name type="common">Asian longhorn beetle</name>
    <name type="synonym">Anoplophora nobilis</name>
    <dbReference type="NCBI Taxonomy" id="217634"/>
    <lineage>
        <taxon>Eukaryota</taxon>
        <taxon>Metazoa</taxon>
        <taxon>Ecdysozoa</taxon>
        <taxon>Arthropoda</taxon>
        <taxon>Hexapoda</taxon>
        <taxon>Insecta</taxon>
        <taxon>Pterygota</taxon>
        <taxon>Neoptera</taxon>
        <taxon>Endopterygota</taxon>
        <taxon>Coleoptera</taxon>
        <taxon>Polyphaga</taxon>
        <taxon>Cucujiformia</taxon>
        <taxon>Chrysomeloidea</taxon>
        <taxon>Cerambycidae</taxon>
        <taxon>Lamiinae</taxon>
        <taxon>Lamiini</taxon>
        <taxon>Anoplophora</taxon>
    </lineage>
</organism>
<dbReference type="InterPro" id="IPR053134">
    <property type="entry name" value="RNA-dir_DNA_polymerase"/>
</dbReference>
<sequence length="143" mass="16482">ILHYYTPFHIKSYPVPLVYREEVKRQLNEMKQWGIIEERSTAYVSPLVVVAKKDKSVRVCIDARYLNNRMVKDHVTPPNPNELLHEFTSNQVLSVMDLTASYWQIPIKAAHQKYAGFAFEGKTYVFKVLDFGFATPVGSFIVG</sequence>
<accession>V5G924</accession>
<dbReference type="AlphaFoldDB" id="V5G924"/>
<reference evidence="1" key="1">
    <citation type="submission" date="2013-07" db="EMBL/GenBank/DDBJ databases">
        <title>Midgut Transcriptome Profiling of Anoplphora glabripennis, a Lignocellulose Degrading, Wood-Boring Cerambycid.</title>
        <authorList>
            <person name="Scully E.D."/>
            <person name="Hoover K."/>
            <person name="Carlson J.E."/>
            <person name="Tien M."/>
            <person name="Geib S.M."/>
        </authorList>
    </citation>
    <scope>NUCLEOTIDE SEQUENCE</scope>
</reference>
<dbReference type="PANTHER" id="PTHR24559:SF435">
    <property type="entry name" value="RIBONUCLEASE H"/>
    <property type="match status" value="1"/>
</dbReference>
<evidence type="ECO:0000313" key="1">
    <source>
        <dbReference type="EMBL" id="JAB60504.1"/>
    </source>
</evidence>
<dbReference type="Gene3D" id="3.30.70.270">
    <property type="match status" value="1"/>
</dbReference>
<dbReference type="SUPFAM" id="SSF56672">
    <property type="entry name" value="DNA/RNA polymerases"/>
    <property type="match status" value="1"/>
</dbReference>
<dbReference type="EMBL" id="GALX01007962">
    <property type="protein sequence ID" value="JAB60504.1"/>
    <property type="molecule type" value="Transcribed_RNA"/>
</dbReference>
<dbReference type="PANTHER" id="PTHR24559">
    <property type="entry name" value="TRANSPOSON TY3-I GAG-POL POLYPROTEIN"/>
    <property type="match status" value="1"/>
</dbReference>
<proteinExistence type="predicted"/>
<dbReference type="InterPro" id="IPR043128">
    <property type="entry name" value="Rev_trsase/Diguanyl_cyclase"/>
</dbReference>
<dbReference type="InterPro" id="IPR043502">
    <property type="entry name" value="DNA/RNA_pol_sf"/>
</dbReference>
<dbReference type="GO" id="GO:0071897">
    <property type="term" value="P:DNA biosynthetic process"/>
    <property type="evidence" value="ECO:0007669"/>
    <property type="project" value="UniProtKB-ARBA"/>
</dbReference>
<dbReference type="Gene3D" id="3.10.10.10">
    <property type="entry name" value="HIV Type 1 Reverse Transcriptase, subunit A, domain 1"/>
    <property type="match status" value="1"/>
</dbReference>
<protein>
    <submittedName>
        <fullName evidence="1">Retrovirus-related Pol polyprotein from transposon opus</fullName>
    </submittedName>
</protein>
<name>V5G924_ANOGL</name>
<feature type="non-terminal residue" evidence="1">
    <location>
        <position position="143"/>
    </location>
</feature>